<dbReference type="GeneID" id="85360627"/>
<evidence type="ECO:0000313" key="1">
    <source>
        <dbReference type="EMBL" id="KAK0461941.1"/>
    </source>
</evidence>
<dbReference type="AlphaFoldDB" id="A0AA39NAA5"/>
<evidence type="ECO:0000313" key="2">
    <source>
        <dbReference type="Proteomes" id="UP001175211"/>
    </source>
</evidence>
<dbReference type="EMBL" id="JAUEPS010000010">
    <property type="protein sequence ID" value="KAK0461941.1"/>
    <property type="molecule type" value="Genomic_DNA"/>
</dbReference>
<protein>
    <submittedName>
        <fullName evidence="1">Uncharacterized protein</fullName>
    </submittedName>
</protein>
<gene>
    <name evidence="1" type="ORF">EV420DRAFT_1640240</name>
</gene>
<comment type="caution">
    <text evidence="1">The sequence shown here is derived from an EMBL/GenBank/DDBJ whole genome shotgun (WGS) entry which is preliminary data.</text>
</comment>
<dbReference type="RefSeq" id="XP_060333679.1">
    <property type="nucleotide sequence ID" value="XM_060477079.1"/>
</dbReference>
<name>A0AA39NAA5_ARMTA</name>
<reference evidence="1" key="1">
    <citation type="submission" date="2023-06" db="EMBL/GenBank/DDBJ databases">
        <authorList>
            <consortium name="Lawrence Berkeley National Laboratory"/>
            <person name="Ahrendt S."/>
            <person name="Sahu N."/>
            <person name="Indic B."/>
            <person name="Wong-Bajracharya J."/>
            <person name="Merenyi Z."/>
            <person name="Ke H.-M."/>
            <person name="Monk M."/>
            <person name="Kocsube S."/>
            <person name="Drula E."/>
            <person name="Lipzen A."/>
            <person name="Balint B."/>
            <person name="Henrissat B."/>
            <person name="Andreopoulos B."/>
            <person name="Martin F.M."/>
            <person name="Harder C.B."/>
            <person name="Rigling D."/>
            <person name="Ford K.L."/>
            <person name="Foster G.D."/>
            <person name="Pangilinan J."/>
            <person name="Papanicolaou A."/>
            <person name="Barry K."/>
            <person name="LaButti K."/>
            <person name="Viragh M."/>
            <person name="Koriabine M."/>
            <person name="Yan M."/>
            <person name="Riley R."/>
            <person name="Champramary S."/>
            <person name="Plett K.L."/>
            <person name="Tsai I.J."/>
            <person name="Slot J."/>
            <person name="Sipos G."/>
            <person name="Plett J."/>
            <person name="Nagy L.G."/>
            <person name="Grigoriev I.V."/>
        </authorList>
    </citation>
    <scope>NUCLEOTIDE SEQUENCE</scope>
    <source>
        <strain evidence="1">CCBAS 213</strain>
    </source>
</reference>
<dbReference type="Proteomes" id="UP001175211">
    <property type="component" value="Unassembled WGS sequence"/>
</dbReference>
<accession>A0AA39NAA5</accession>
<keyword evidence="2" id="KW-1185">Reference proteome</keyword>
<organism evidence="1 2">
    <name type="scientific">Armillaria tabescens</name>
    <name type="common">Ringless honey mushroom</name>
    <name type="synonym">Agaricus tabescens</name>
    <dbReference type="NCBI Taxonomy" id="1929756"/>
    <lineage>
        <taxon>Eukaryota</taxon>
        <taxon>Fungi</taxon>
        <taxon>Dikarya</taxon>
        <taxon>Basidiomycota</taxon>
        <taxon>Agaricomycotina</taxon>
        <taxon>Agaricomycetes</taxon>
        <taxon>Agaricomycetidae</taxon>
        <taxon>Agaricales</taxon>
        <taxon>Marasmiineae</taxon>
        <taxon>Physalacriaceae</taxon>
        <taxon>Desarmillaria</taxon>
    </lineage>
</organism>
<proteinExistence type="predicted"/>
<sequence>MLTSHYIPFYKFFPLFTYNVLLPTSETSTQGVAMVLLSRIKRYDIKQALQGFTLTWAHRYDAISSIANSALRTLSIASHRIVPGTVGNTDSTLSNIRLTLTGTAHSAGDRQRGHPKVPLYPTVWRIFDAK</sequence>